<feature type="compositionally biased region" description="Basic residues" evidence="1">
    <location>
        <begin position="229"/>
        <end position="246"/>
    </location>
</feature>
<feature type="region of interest" description="Disordered" evidence="1">
    <location>
        <begin position="205"/>
        <end position="246"/>
    </location>
</feature>
<organism evidence="2 3">
    <name type="scientific">Adineta ricciae</name>
    <name type="common">Rotifer</name>
    <dbReference type="NCBI Taxonomy" id="249248"/>
    <lineage>
        <taxon>Eukaryota</taxon>
        <taxon>Metazoa</taxon>
        <taxon>Spiralia</taxon>
        <taxon>Gnathifera</taxon>
        <taxon>Rotifera</taxon>
        <taxon>Eurotatoria</taxon>
        <taxon>Bdelloidea</taxon>
        <taxon>Adinetida</taxon>
        <taxon>Adinetidae</taxon>
        <taxon>Adineta</taxon>
    </lineage>
</organism>
<feature type="compositionally biased region" description="Low complexity" evidence="1">
    <location>
        <begin position="156"/>
        <end position="169"/>
    </location>
</feature>
<protein>
    <submittedName>
        <fullName evidence="2">Uncharacterized protein</fullName>
    </submittedName>
</protein>
<evidence type="ECO:0000313" key="3">
    <source>
        <dbReference type="Proteomes" id="UP000663828"/>
    </source>
</evidence>
<accession>A0A816AK05</accession>
<proteinExistence type="predicted"/>
<evidence type="ECO:0000256" key="1">
    <source>
        <dbReference type="SAM" id="MobiDB-lite"/>
    </source>
</evidence>
<dbReference type="Proteomes" id="UP000663828">
    <property type="component" value="Unassembled WGS sequence"/>
</dbReference>
<sequence length="246" mass="29072">MEKRRMDEEFYYKEKSRFDELLNQLNWTEEHLLQEANDIVQCPLDCGHRFPVRSKHLETCQLVKDGFSRDYSKNSSEYRREKQLLRQSDISVTPSTLSNILHRPLPIKTDLPLNVEQTTILLTPNERLSLAQFVHKEALRLKIVPDPPSAVIENRSSQSSESNSLQSSNKLAQLRDEKRRRAKYITRTRRKTFYDNAREMISSQMESLYEHGEKRSKYRHRSPSSSSSSKKKKHHRHSKKRRTSSD</sequence>
<evidence type="ECO:0000313" key="2">
    <source>
        <dbReference type="EMBL" id="CAF1599144.1"/>
    </source>
</evidence>
<reference evidence="2" key="1">
    <citation type="submission" date="2021-02" db="EMBL/GenBank/DDBJ databases">
        <authorList>
            <person name="Nowell W R."/>
        </authorList>
    </citation>
    <scope>NUCLEOTIDE SEQUENCE</scope>
</reference>
<keyword evidence="3" id="KW-1185">Reference proteome</keyword>
<gene>
    <name evidence="2" type="ORF">XAT740_LOCUS47476</name>
</gene>
<dbReference type="AlphaFoldDB" id="A0A816AK05"/>
<dbReference type="EMBL" id="CAJNOR010006588">
    <property type="protein sequence ID" value="CAF1599144.1"/>
    <property type="molecule type" value="Genomic_DNA"/>
</dbReference>
<feature type="region of interest" description="Disordered" evidence="1">
    <location>
        <begin position="152"/>
        <end position="183"/>
    </location>
</feature>
<name>A0A816AK05_ADIRI</name>
<comment type="caution">
    <text evidence="2">The sequence shown here is derived from an EMBL/GenBank/DDBJ whole genome shotgun (WGS) entry which is preliminary data.</text>
</comment>